<dbReference type="AlphaFoldDB" id="A0A830BQ40"/>
<comment type="caution">
    <text evidence="6">The sequence shown here is derived from an EMBL/GenBank/DDBJ whole genome shotgun (WGS) entry which is preliminary data.</text>
</comment>
<accession>A0A830BQ40</accession>
<comment type="subcellular location">
    <subcellularLocation>
        <location evidence="1">Plastid membrane</location>
        <topology evidence="1">Single-pass membrane protein</topology>
    </subcellularLocation>
</comment>
<dbReference type="OrthoDB" id="1860403at2759"/>
<sequence>METATLVAIFISGLFVSFTRYVLYIAFGQPSQQLRDPFEKKRELVEVLGLPIWGDSLL</sequence>
<evidence type="ECO:0000256" key="4">
    <source>
        <dbReference type="ARBA" id="ARBA00023136"/>
    </source>
</evidence>
<gene>
    <name evidence="6" type="ORF">PHJA_001122500</name>
</gene>
<keyword evidence="3 5" id="KW-1133">Transmembrane helix</keyword>
<keyword evidence="2 5" id="KW-0812">Transmembrane</keyword>
<keyword evidence="4 5" id="KW-0472">Membrane</keyword>
<dbReference type="EMBL" id="BMAC01000201">
    <property type="protein sequence ID" value="GFP89787.1"/>
    <property type="molecule type" value="Genomic_DNA"/>
</dbReference>
<dbReference type="Pfam" id="PF02468">
    <property type="entry name" value="PsbN"/>
    <property type="match status" value="1"/>
</dbReference>
<evidence type="ECO:0000313" key="6">
    <source>
        <dbReference type="EMBL" id="GFP89787.1"/>
    </source>
</evidence>
<proteinExistence type="predicted"/>
<keyword evidence="7" id="KW-1185">Reference proteome</keyword>
<dbReference type="PANTHER" id="PTHR35326:SF3">
    <property type="entry name" value="PROTEIN PSBN"/>
    <property type="match status" value="1"/>
</dbReference>
<name>A0A830BQ40_9LAMI</name>
<evidence type="ECO:0000256" key="3">
    <source>
        <dbReference type="ARBA" id="ARBA00022989"/>
    </source>
</evidence>
<protein>
    <submittedName>
        <fullName evidence="6">Protein psbn</fullName>
    </submittedName>
</protein>
<evidence type="ECO:0000256" key="2">
    <source>
        <dbReference type="ARBA" id="ARBA00022692"/>
    </source>
</evidence>
<dbReference type="InterPro" id="IPR003398">
    <property type="entry name" value="PSII_PsbN"/>
</dbReference>
<dbReference type="PANTHER" id="PTHR35326">
    <property type="entry name" value="PROTEIN PSBN"/>
    <property type="match status" value="1"/>
</dbReference>
<reference evidence="6" key="1">
    <citation type="submission" date="2020-07" db="EMBL/GenBank/DDBJ databases">
        <title>Ethylene signaling mediates host invasion by parasitic plants.</title>
        <authorList>
            <person name="Yoshida S."/>
        </authorList>
    </citation>
    <scope>NUCLEOTIDE SEQUENCE</scope>
    <source>
        <strain evidence="6">Okayama</strain>
    </source>
</reference>
<organism evidence="6 7">
    <name type="scientific">Phtheirospermum japonicum</name>
    <dbReference type="NCBI Taxonomy" id="374723"/>
    <lineage>
        <taxon>Eukaryota</taxon>
        <taxon>Viridiplantae</taxon>
        <taxon>Streptophyta</taxon>
        <taxon>Embryophyta</taxon>
        <taxon>Tracheophyta</taxon>
        <taxon>Spermatophyta</taxon>
        <taxon>Magnoliopsida</taxon>
        <taxon>eudicotyledons</taxon>
        <taxon>Gunneridae</taxon>
        <taxon>Pentapetalae</taxon>
        <taxon>asterids</taxon>
        <taxon>lamiids</taxon>
        <taxon>Lamiales</taxon>
        <taxon>Orobanchaceae</taxon>
        <taxon>Orobanchaceae incertae sedis</taxon>
        <taxon>Phtheirospermum</taxon>
    </lineage>
</organism>
<dbReference type="Proteomes" id="UP000653305">
    <property type="component" value="Unassembled WGS sequence"/>
</dbReference>
<dbReference type="GO" id="GO:0015979">
    <property type="term" value="P:photosynthesis"/>
    <property type="evidence" value="ECO:0007669"/>
    <property type="project" value="InterPro"/>
</dbReference>
<evidence type="ECO:0000256" key="1">
    <source>
        <dbReference type="ARBA" id="ARBA00004411"/>
    </source>
</evidence>
<evidence type="ECO:0000256" key="5">
    <source>
        <dbReference type="SAM" id="Phobius"/>
    </source>
</evidence>
<evidence type="ECO:0000313" key="7">
    <source>
        <dbReference type="Proteomes" id="UP000653305"/>
    </source>
</evidence>
<dbReference type="GO" id="GO:0042170">
    <property type="term" value="C:plastid membrane"/>
    <property type="evidence" value="ECO:0007669"/>
    <property type="project" value="UniProtKB-SubCell"/>
</dbReference>
<feature type="transmembrane region" description="Helical" evidence="5">
    <location>
        <begin position="6"/>
        <end position="27"/>
    </location>
</feature>